<feature type="transmembrane region" description="Helical" evidence="6">
    <location>
        <begin position="254"/>
        <end position="273"/>
    </location>
</feature>
<evidence type="ECO:0000313" key="8">
    <source>
        <dbReference type="Proteomes" id="UP000295748"/>
    </source>
</evidence>
<name>A0ABX5T029_9MICO</name>
<feature type="transmembrane region" description="Helical" evidence="6">
    <location>
        <begin position="181"/>
        <end position="199"/>
    </location>
</feature>
<feature type="transmembrane region" description="Helical" evidence="6">
    <location>
        <begin position="106"/>
        <end position="126"/>
    </location>
</feature>
<reference evidence="7 8" key="1">
    <citation type="submission" date="2019-03" db="EMBL/GenBank/DDBJ databases">
        <authorList>
            <person name="Dong K."/>
        </authorList>
    </citation>
    <scope>NUCLEOTIDE SEQUENCE [LARGE SCALE GENOMIC DNA]</scope>
    <source>
        <strain evidence="8">dk512</strain>
    </source>
</reference>
<feature type="transmembrane region" description="Helical" evidence="6">
    <location>
        <begin position="305"/>
        <end position="325"/>
    </location>
</feature>
<comment type="subcellular location">
    <subcellularLocation>
        <location evidence="1">Cell membrane</location>
        <topology evidence="1">Multi-pass membrane protein</topology>
    </subcellularLocation>
</comment>
<evidence type="ECO:0000256" key="5">
    <source>
        <dbReference type="ARBA" id="ARBA00023136"/>
    </source>
</evidence>
<gene>
    <name evidence="7" type="ORF">E4K62_18105</name>
</gene>
<keyword evidence="4 6" id="KW-1133">Transmembrane helix</keyword>
<evidence type="ECO:0000256" key="2">
    <source>
        <dbReference type="ARBA" id="ARBA00022475"/>
    </source>
</evidence>
<protein>
    <submittedName>
        <fullName evidence="7">Branched-chain amino acid ABC transporter permease</fullName>
    </submittedName>
</protein>
<keyword evidence="2" id="KW-1003">Cell membrane</keyword>
<dbReference type="Pfam" id="PF02653">
    <property type="entry name" value="BPD_transp_2"/>
    <property type="match status" value="1"/>
</dbReference>
<keyword evidence="8" id="KW-1185">Reference proteome</keyword>
<feature type="transmembrane region" description="Helical" evidence="6">
    <location>
        <begin position="230"/>
        <end position="248"/>
    </location>
</feature>
<feature type="transmembrane region" description="Helical" evidence="6">
    <location>
        <begin position="73"/>
        <end position="94"/>
    </location>
</feature>
<dbReference type="EMBL" id="CP038266">
    <property type="protein sequence ID" value="QBR90425.1"/>
    <property type="molecule type" value="Genomic_DNA"/>
</dbReference>
<dbReference type="PANTHER" id="PTHR30482:SF17">
    <property type="entry name" value="ABC TRANSPORTER ATP-BINDING PROTEIN"/>
    <property type="match status" value="1"/>
</dbReference>
<feature type="transmembrane region" description="Helical" evidence="6">
    <location>
        <begin position="280"/>
        <end position="299"/>
    </location>
</feature>
<dbReference type="InterPro" id="IPR001851">
    <property type="entry name" value="ABC_transp_permease"/>
</dbReference>
<evidence type="ECO:0000256" key="1">
    <source>
        <dbReference type="ARBA" id="ARBA00004651"/>
    </source>
</evidence>
<accession>A0ABX5T029</accession>
<dbReference type="RefSeq" id="WP_135070385.1">
    <property type="nucleotide sequence ID" value="NZ_CP038266.1"/>
</dbReference>
<evidence type="ECO:0000256" key="4">
    <source>
        <dbReference type="ARBA" id="ARBA00022989"/>
    </source>
</evidence>
<sequence length="342" mass="36282">MTTPTQAVVAIRRAKQPLTGFQALRAKVPPSLEVLVACIVVALAVGSLFDGSLLFLLTTAVIYALFASATNILFGWTGVSSFGQAAYFGVGAYTVGLTKDFIDNPILAVLLAMLIAAVVAGAYALLASRITGTEFAMLTLIFGQILWLLTFRVPELHGENGIPGISRGELLGVNLFADQAFWWYVVVIVTIALLILRRIRGSSFGAAMNAVRDDPIRAEALGVSVRSVRIWAFVLAGAFAGLAGALMAQHQGLVTPEMLAWGLSGEVIVMCLIGGMRSFWGPVIGAILLVLVKHFLLDATSAPDFWVGLALLVIVLVVPGGLLSLPKKIAGAVQRRRKVATR</sequence>
<feature type="transmembrane region" description="Helical" evidence="6">
    <location>
        <begin position="34"/>
        <end position="66"/>
    </location>
</feature>
<feature type="transmembrane region" description="Helical" evidence="6">
    <location>
        <begin position="135"/>
        <end position="153"/>
    </location>
</feature>
<dbReference type="Proteomes" id="UP000295748">
    <property type="component" value="Chromosome"/>
</dbReference>
<evidence type="ECO:0000313" key="7">
    <source>
        <dbReference type="EMBL" id="QBR90425.1"/>
    </source>
</evidence>
<dbReference type="CDD" id="cd06581">
    <property type="entry name" value="TM_PBP1_LivM_like"/>
    <property type="match status" value="1"/>
</dbReference>
<organism evidence="7 8">
    <name type="scientific">Microbacterium wangchenii</name>
    <dbReference type="NCBI Taxonomy" id="2541726"/>
    <lineage>
        <taxon>Bacteria</taxon>
        <taxon>Bacillati</taxon>
        <taxon>Actinomycetota</taxon>
        <taxon>Actinomycetes</taxon>
        <taxon>Micrococcales</taxon>
        <taxon>Microbacteriaceae</taxon>
        <taxon>Microbacterium</taxon>
    </lineage>
</organism>
<dbReference type="InterPro" id="IPR043428">
    <property type="entry name" value="LivM-like"/>
</dbReference>
<dbReference type="PANTHER" id="PTHR30482">
    <property type="entry name" value="HIGH-AFFINITY BRANCHED-CHAIN AMINO ACID TRANSPORT SYSTEM PERMEASE"/>
    <property type="match status" value="1"/>
</dbReference>
<keyword evidence="5 6" id="KW-0472">Membrane</keyword>
<keyword evidence="3 6" id="KW-0812">Transmembrane</keyword>
<evidence type="ECO:0000256" key="3">
    <source>
        <dbReference type="ARBA" id="ARBA00022692"/>
    </source>
</evidence>
<proteinExistence type="predicted"/>
<evidence type="ECO:0000256" key="6">
    <source>
        <dbReference type="SAM" id="Phobius"/>
    </source>
</evidence>